<feature type="signal peptide" evidence="1">
    <location>
        <begin position="1"/>
        <end position="22"/>
    </location>
</feature>
<evidence type="ECO:0000313" key="5">
    <source>
        <dbReference type="Proteomes" id="UP000570595"/>
    </source>
</evidence>
<feature type="domain" description="N-acetyltransferase" evidence="2">
    <location>
        <begin position="28"/>
        <end position="180"/>
    </location>
</feature>
<dbReference type="OrthoDB" id="7305308at2759"/>
<evidence type="ECO:0000313" key="4">
    <source>
        <dbReference type="EMBL" id="KAF4659588.1"/>
    </source>
</evidence>
<dbReference type="EMBL" id="JABAHT010000723">
    <property type="protein sequence ID" value="KAF4652444.1"/>
    <property type="molecule type" value="Genomic_DNA"/>
</dbReference>
<comment type="caution">
    <text evidence="4">The sequence shown here is derived from an EMBL/GenBank/DDBJ whole genome shotgun (WGS) entry which is preliminary data.</text>
</comment>
<dbReference type="PROSITE" id="PS51186">
    <property type="entry name" value="GNAT"/>
    <property type="match status" value="1"/>
</dbReference>
<evidence type="ECO:0000256" key="1">
    <source>
        <dbReference type="SAM" id="SignalP"/>
    </source>
</evidence>
<evidence type="ECO:0000259" key="2">
    <source>
        <dbReference type="PROSITE" id="PS51186"/>
    </source>
</evidence>
<protein>
    <recommendedName>
        <fullName evidence="2">N-acetyltransferase domain-containing protein</fullName>
    </recommendedName>
</protein>
<dbReference type="AlphaFoldDB" id="A0A7J6LJZ5"/>
<dbReference type="Pfam" id="PF00583">
    <property type="entry name" value="Acetyltransf_1"/>
    <property type="match status" value="1"/>
</dbReference>
<dbReference type="Proteomes" id="UP000570595">
    <property type="component" value="Unassembled WGS sequence"/>
</dbReference>
<dbReference type="Gene3D" id="3.40.630.30">
    <property type="match status" value="1"/>
</dbReference>
<dbReference type="GO" id="GO:0016747">
    <property type="term" value="F:acyltransferase activity, transferring groups other than amino-acyl groups"/>
    <property type="evidence" value="ECO:0007669"/>
    <property type="project" value="InterPro"/>
</dbReference>
<dbReference type="SUPFAM" id="SSF55729">
    <property type="entry name" value="Acyl-CoA N-acyltransferases (Nat)"/>
    <property type="match status" value="1"/>
</dbReference>
<dbReference type="InterPro" id="IPR000182">
    <property type="entry name" value="GNAT_dom"/>
</dbReference>
<accession>A0A7J6LJZ5</accession>
<gene>
    <name evidence="4" type="ORF">FOL46_006547</name>
    <name evidence="3" type="ORF">FOZ61_009676</name>
</gene>
<keyword evidence="1" id="KW-0732">Signal</keyword>
<dbReference type="EMBL" id="JABANN010000424">
    <property type="protein sequence ID" value="KAF4659588.1"/>
    <property type="molecule type" value="Genomic_DNA"/>
</dbReference>
<dbReference type="InterPro" id="IPR016181">
    <property type="entry name" value="Acyl_CoA_acyltransferase"/>
</dbReference>
<organism evidence="4 6">
    <name type="scientific">Perkinsus olseni</name>
    <name type="common">Perkinsus atlanticus</name>
    <dbReference type="NCBI Taxonomy" id="32597"/>
    <lineage>
        <taxon>Eukaryota</taxon>
        <taxon>Sar</taxon>
        <taxon>Alveolata</taxon>
        <taxon>Perkinsozoa</taxon>
        <taxon>Perkinsea</taxon>
        <taxon>Perkinsida</taxon>
        <taxon>Perkinsidae</taxon>
        <taxon>Perkinsus</taxon>
    </lineage>
</organism>
<evidence type="ECO:0000313" key="3">
    <source>
        <dbReference type="EMBL" id="KAF4652444.1"/>
    </source>
</evidence>
<sequence length="207" mass="22812">MLLLSALIPATALLSLIVLGKSSLSPTGSNPTINASDLLYRWELPSDLILPIPELGNSTVFVAVQPDAEPLYAVVGSVVFGRVSTADYGDWVYIDTVDVRGDWRERGVGTEMLRRLLAYIKEGWPDVVGAYLVVQYSNKAAKGLYEKVGFAYRGETNCYDGYVFYFNSSSAAAVLPKDLPSMNTSLPYTSSWHIVDFLYDMFRDGDP</sequence>
<feature type="chain" id="PRO_5033913164" description="N-acetyltransferase domain-containing protein" evidence="1">
    <location>
        <begin position="23"/>
        <end position="207"/>
    </location>
</feature>
<reference evidence="5 6" key="1">
    <citation type="submission" date="2020-04" db="EMBL/GenBank/DDBJ databases">
        <title>Perkinsus olseni comparative genomics.</title>
        <authorList>
            <person name="Bogema D.R."/>
        </authorList>
    </citation>
    <scope>NUCLEOTIDE SEQUENCE [LARGE SCALE GENOMIC DNA]</scope>
    <source>
        <strain evidence="3">ATCC PRA-179</strain>
        <strain evidence="4">ATCC PRA-31</strain>
    </source>
</reference>
<evidence type="ECO:0000313" key="6">
    <source>
        <dbReference type="Proteomes" id="UP000572268"/>
    </source>
</evidence>
<dbReference type="CDD" id="cd04301">
    <property type="entry name" value="NAT_SF"/>
    <property type="match status" value="1"/>
</dbReference>
<name>A0A7J6LJZ5_PEROL</name>
<proteinExistence type="predicted"/>
<dbReference type="Proteomes" id="UP000572268">
    <property type="component" value="Unassembled WGS sequence"/>
</dbReference>